<name>A0ABC9XWS0_GRUJA</name>
<feature type="compositionally biased region" description="Acidic residues" evidence="2">
    <location>
        <begin position="164"/>
        <end position="177"/>
    </location>
</feature>
<gene>
    <name evidence="3" type="ORF">GRJ2_002648200</name>
</gene>
<feature type="compositionally biased region" description="Pro residues" evidence="2">
    <location>
        <begin position="204"/>
        <end position="214"/>
    </location>
</feature>
<evidence type="ECO:0000256" key="1">
    <source>
        <dbReference type="SAM" id="Coils"/>
    </source>
</evidence>
<protein>
    <submittedName>
        <fullName evidence="3">KN motif and ankyrin repeat domain-containing protein 2</fullName>
    </submittedName>
</protein>
<dbReference type="EMBL" id="BAAFJT010000033">
    <property type="protein sequence ID" value="GAB0201826.1"/>
    <property type="molecule type" value="Genomic_DNA"/>
</dbReference>
<dbReference type="AlphaFoldDB" id="A0ABC9XWS0"/>
<accession>A0ABC9XWS0</accession>
<feature type="region of interest" description="Disordered" evidence="2">
    <location>
        <begin position="151"/>
        <end position="226"/>
    </location>
</feature>
<keyword evidence="4" id="KW-1185">Reference proteome</keyword>
<sequence>MAAALGRLRELEEQVRAMPALRRRLERLQEEKRQLLDRLRRDGRCRCGCGCGCGSVDGNGDPGGFGNDICGVDTDDAAGNGAGSGIPGVPGTAVPVSGSGVAPFRVAGGRRSVGVGTEGPAVPGGAGALPGRVAVLERQLRRALGELRDARARLGQRQPQAGAEEPEEDEDEEEEGDEGRGRRHGGGSGSSSDDSEYHEAVESPSPPRGTPARPPCADATAPGDIA</sequence>
<feature type="coiled-coil region" evidence="1">
    <location>
        <begin position="11"/>
        <end position="42"/>
    </location>
</feature>
<keyword evidence="1" id="KW-0175">Coiled coil</keyword>
<organism evidence="3 4">
    <name type="scientific">Grus japonensis</name>
    <name type="common">Japanese crane</name>
    <name type="synonym">Red-crowned crane</name>
    <dbReference type="NCBI Taxonomy" id="30415"/>
    <lineage>
        <taxon>Eukaryota</taxon>
        <taxon>Metazoa</taxon>
        <taxon>Chordata</taxon>
        <taxon>Craniata</taxon>
        <taxon>Vertebrata</taxon>
        <taxon>Euteleostomi</taxon>
        <taxon>Archelosauria</taxon>
        <taxon>Archosauria</taxon>
        <taxon>Dinosauria</taxon>
        <taxon>Saurischia</taxon>
        <taxon>Theropoda</taxon>
        <taxon>Coelurosauria</taxon>
        <taxon>Aves</taxon>
        <taxon>Neognathae</taxon>
        <taxon>Neoaves</taxon>
        <taxon>Gruiformes</taxon>
        <taxon>Gruidae</taxon>
        <taxon>Grus</taxon>
    </lineage>
</organism>
<comment type="caution">
    <text evidence="3">The sequence shown here is derived from an EMBL/GenBank/DDBJ whole genome shotgun (WGS) entry which is preliminary data.</text>
</comment>
<reference evidence="3 4" key="1">
    <citation type="submission" date="2024-06" db="EMBL/GenBank/DDBJ databases">
        <title>The draft genome of Grus japonensis, version 3.</title>
        <authorList>
            <person name="Nabeshima K."/>
            <person name="Suzuki S."/>
            <person name="Onuma M."/>
        </authorList>
    </citation>
    <scope>NUCLEOTIDE SEQUENCE [LARGE SCALE GENOMIC DNA]</scope>
    <source>
        <strain evidence="3 4">451A</strain>
    </source>
</reference>
<evidence type="ECO:0000256" key="2">
    <source>
        <dbReference type="SAM" id="MobiDB-lite"/>
    </source>
</evidence>
<dbReference type="Proteomes" id="UP001623348">
    <property type="component" value="Unassembled WGS sequence"/>
</dbReference>
<evidence type="ECO:0000313" key="3">
    <source>
        <dbReference type="EMBL" id="GAB0201826.1"/>
    </source>
</evidence>
<evidence type="ECO:0000313" key="4">
    <source>
        <dbReference type="Proteomes" id="UP001623348"/>
    </source>
</evidence>
<proteinExistence type="predicted"/>